<proteinExistence type="predicted"/>
<dbReference type="EMBL" id="JACSDZ010000014">
    <property type="protein sequence ID" value="KAF7387032.1"/>
    <property type="molecule type" value="Genomic_DNA"/>
</dbReference>
<dbReference type="AlphaFoldDB" id="A0A834MVM2"/>
<evidence type="ECO:0000313" key="1">
    <source>
        <dbReference type="EMBL" id="KAF7387032.1"/>
    </source>
</evidence>
<keyword evidence="2" id="KW-1185">Reference proteome</keyword>
<comment type="caution">
    <text evidence="1">The sequence shown here is derived from an EMBL/GenBank/DDBJ whole genome shotgun (WGS) entry which is preliminary data.</text>
</comment>
<evidence type="ECO:0000313" key="2">
    <source>
        <dbReference type="Proteomes" id="UP000617340"/>
    </source>
</evidence>
<name>A0A834MVM2_VESGE</name>
<accession>A0A834MVM2</accession>
<reference evidence="1" key="1">
    <citation type="journal article" date="2020" name="G3 (Bethesda)">
        <title>High-Quality Assemblies for Three Invasive Social Wasps from the &lt;i&gt;Vespula&lt;/i&gt; Genus.</title>
        <authorList>
            <person name="Harrop T.W.R."/>
            <person name="Guhlin J."/>
            <person name="McLaughlin G.M."/>
            <person name="Permina E."/>
            <person name="Stockwell P."/>
            <person name="Gilligan J."/>
            <person name="Le Lec M.F."/>
            <person name="Gruber M.A.M."/>
            <person name="Quinn O."/>
            <person name="Lovegrove M."/>
            <person name="Duncan E.J."/>
            <person name="Remnant E.J."/>
            <person name="Van Eeckhoven J."/>
            <person name="Graham B."/>
            <person name="Knapp R.A."/>
            <person name="Langford K.W."/>
            <person name="Kronenberg Z."/>
            <person name="Press M.O."/>
            <person name="Eacker S.M."/>
            <person name="Wilson-Rankin E.E."/>
            <person name="Purcell J."/>
            <person name="Lester P.J."/>
            <person name="Dearden P.K."/>
        </authorList>
    </citation>
    <scope>NUCLEOTIDE SEQUENCE</scope>
    <source>
        <strain evidence="1">Linc-1</strain>
    </source>
</reference>
<sequence>MPRMKGPYRHGLLVVFVDVPCPKRAKVSKETVWWGCSAARRRYKAAAFGSGSSLTTNFHYFIEILAVKHTPQVKEEMKRSGGDTVPRGGNIRRPPLTMGPLLPRISTIHIGILAVKHTPQVKEELIKKRCGGDALPLEGDTKRSPLAVGPVMPRISTIHISILANETEWWGYCATWGKYKAAALTVGPVMPRISTTPMSILAVRMLRKMKRSGGDTVPHVK</sequence>
<dbReference type="Proteomes" id="UP000617340">
    <property type="component" value="Unassembled WGS sequence"/>
</dbReference>
<gene>
    <name evidence="1" type="ORF">HZH68_012709</name>
</gene>
<organism evidence="1 2">
    <name type="scientific">Vespula germanica</name>
    <name type="common">German yellow jacket</name>
    <name type="synonym">Paravespula germanica</name>
    <dbReference type="NCBI Taxonomy" id="30212"/>
    <lineage>
        <taxon>Eukaryota</taxon>
        <taxon>Metazoa</taxon>
        <taxon>Ecdysozoa</taxon>
        <taxon>Arthropoda</taxon>
        <taxon>Hexapoda</taxon>
        <taxon>Insecta</taxon>
        <taxon>Pterygota</taxon>
        <taxon>Neoptera</taxon>
        <taxon>Endopterygota</taxon>
        <taxon>Hymenoptera</taxon>
        <taxon>Apocrita</taxon>
        <taxon>Aculeata</taxon>
        <taxon>Vespoidea</taxon>
        <taxon>Vespidae</taxon>
        <taxon>Vespinae</taxon>
        <taxon>Vespula</taxon>
    </lineage>
</organism>
<protein>
    <submittedName>
        <fullName evidence="1">Uncharacterized protein</fullName>
    </submittedName>
</protein>